<name>A0A4Z2AY02_9TELE</name>
<dbReference type="EMBL" id="SWLE01000022">
    <property type="protein sequence ID" value="TNM84439.1"/>
    <property type="molecule type" value="Genomic_DNA"/>
</dbReference>
<keyword evidence="2" id="KW-1185">Reference proteome</keyword>
<dbReference type="AlphaFoldDB" id="A0A4Z2AY02"/>
<accession>A0A4Z2AY02</accession>
<reference evidence="1 2" key="1">
    <citation type="submission" date="2019-04" db="EMBL/GenBank/DDBJ databases">
        <title>The sequence and de novo assembly of Takifugu bimaculatus genome using PacBio and Hi-C technologies.</title>
        <authorList>
            <person name="Xu P."/>
            <person name="Liu B."/>
            <person name="Zhou Z."/>
        </authorList>
    </citation>
    <scope>NUCLEOTIDE SEQUENCE [LARGE SCALE GENOMIC DNA]</scope>
    <source>
        <strain evidence="1">TB-2018</strain>
        <tissue evidence="1">Muscle</tissue>
    </source>
</reference>
<comment type="caution">
    <text evidence="1">The sequence shown here is derived from an EMBL/GenBank/DDBJ whole genome shotgun (WGS) entry which is preliminary data.</text>
</comment>
<proteinExistence type="predicted"/>
<evidence type="ECO:0000313" key="1">
    <source>
        <dbReference type="EMBL" id="TNM84439.1"/>
    </source>
</evidence>
<gene>
    <name evidence="1" type="ORF">fugu_008617</name>
</gene>
<organism evidence="1 2">
    <name type="scientific">Takifugu bimaculatus</name>
    <dbReference type="NCBI Taxonomy" id="433685"/>
    <lineage>
        <taxon>Eukaryota</taxon>
        <taxon>Metazoa</taxon>
        <taxon>Chordata</taxon>
        <taxon>Craniata</taxon>
        <taxon>Vertebrata</taxon>
        <taxon>Euteleostomi</taxon>
        <taxon>Actinopterygii</taxon>
        <taxon>Neopterygii</taxon>
        <taxon>Teleostei</taxon>
        <taxon>Neoteleostei</taxon>
        <taxon>Acanthomorphata</taxon>
        <taxon>Eupercaria</taxon>
        <taxon>Tetraodontiformes</taxon>
        <taxon>Tetradontoidea</taxon>
        <taxon>Tetraodontidae</taxon>
        <taxon>Takifugu</taxon>
    </lineage>
</organism>
<sequence>MWHLDQRRLKVSSTPRSPRQVFTYVSRPSEGWRLSADAFFRGEGWRQERIRSYILPPQQFDDHRLLSPRSCFLFLFFMAAKRLEMTRRVNLPHKA</sequence>
<protein>
    <submittedName>
        <fullName evidence="1">Uncharacterized protein</fullName>
    </submittedName>
</protein>
<dbReference type="Proteomes" id="UP000516260">
    <property type="component" value="Chromosome 9"/>
</dbReference>
<evidence type="ECO:0000313" key="2">
    <source>
        <dbReference type="Proteomes" id="UP000516260"/>
    </source>
</evidence>